<name>A0AC35F1W3_9BILA</name>
<sequence length="213" mass="24270">MPEVELRYFNVNGRAGGIRLLLDYLKVPFTDTYVTDEEWPSVKQYGNKRLLTAAAYKLLDFEKSNTKTDSNLWNKTTKDLSPYFGNSQKEVGLKKEKNHPNTINSSTLSLHIEAYEKTVNLVDSTKNSKANKKVENTEKIFADSTSVIQNPFEFPRQQENSHSKVPEVSQYKTSQRLLDHNQMNQNLDGLVNPENFQQPLPQNYGGSVGSYVS</sequence>
<accession>A0AC35F1W3</accession>
<reference evidence="2" key="1">
    <citation type="submission" date="2022-11" db="UniProtKB">
        <authorList>
            <consortium name="WormBaseParasite"/>
        </authorList>
    </citation>
    <scope>IDENTIFICATION</scope>
</reference>
<proteinExistence type="predicted"/>
<organism evidence="1 2">
    <name type="scientific">Panagrolaimus sp. PS1159</name>
    <dbReference type="NCBI Taxonomy" id="55785"/>
    <lineage>
        <taxon>Eukaryota</taxon>
        <taxon>Metazoa</taxon>
        <taxon>Ecdysozoa</taxon>
        <taxon>Nematoda</taxon>
        <taxon>Chromadorea</taxon>
        <taxon>Rhabditida</taxon>
        <taxon>Tylenchina</taxon>
        <taxon>Panagrolaimomorpha</taxon>
        <taxon>Panagrolaimoidea</taxon>
        <taxon>Panagrolaimidae</taxon>
        <taxon>Panagrolaimus</taxon>
    </lineage>
</organism>
<protein>
    <submittedName>
        <fullName evidence="2">GST N-terminal domain-containing protein</fullName>
    </submittedName>
</protein>
<evidence type="ECO:0000313" key="2">
    <source>
        <dbReference type="WBParaSite" id="PS1159_v2.g12802.t1"/>
    </source>
</evidence>
<dbReference type="Proteomes" id="UP000887580">
    <property type="component" value="Unplaced"/>
</dbReference>
<evidence type="ECO:0000313" key="1">
    <source>
        <dbReference type="Proteomes" id="UP000887580"/>
    </source>
</evidence>
<dbReference type="WBParaSite" id="PS1159_v2.g12802.t1">
    <property type="protein sequence ID" value="PS1159_v2.g12802.t1"/>
    <property type="gene ID" value="PS1159_v2.g12802"/>
</dbReference>